<dbReference type="EMBL" id="AKFS01000295">
    <property type="protein sequence ID" value="EJF36313.1"/>
    <property type="molecule type" value="Genomic_DNA"/>
</dbReference>
<proteinExistence type="predicted"/>
<organism evidence="3 4">
    <name type="scientific">Schaalia georgiae F0490</name>
    <dbReference type="NCBI Taxonomy" id="1125717"/>
    <lineage>
        <taxon>Bacteria</taxon>
        <taxon>Bacillati</taxon>
        <taxon>Actinomycetota</taxon>
        <taxon>Actinomycetes</taxon>
        <taxon>Actinomycetales</taxon>
        <taxon>Actinomycetaceae</taxon>
        <taxon>Schaalia</taxon>
    </lineage>
</organism>
<name>J1GTR5_9ACTO</name>
<protein>
    <submittedName>
        <fullName evidence="3">Uncharacterized protein</fullName>
    </submittedName>
</protein>
<feature type="region of interest" description="Disordered" evidence="1">
    <location>
        <begin position="13"/>
        <end position="133"/>
    </location>
</feature>
<reference evidence="3 4" key="1">
    <citation type="submission" date="2012-05" db="EMBL/GenBank/DDBJ databases">
        <authorList>
            <person name="Harkins D.M."/>
            <person name="Madupu R."/>
            <person name="Durkin A.S."/>
            <person name="Torralba M."/>
            <person name="Methe B."/>
            <person name="Sutton G.G."/>
            <person name="Nelson K.E."/>
        </authorList>
    </citation>
    <scope>NUCLEOTIDE SEQUENCE [LARGE SCALE GENOMIC DNA]</scope>
    <source>
        <strain evidence="3 4">F0490</strain>
    </source>
</reference>
<keyword evidence="2" id="KW-0472">Membrane</keyword>
<keyword evidence="2" id="KW-1133">Transmembrane helix</keyword>
<gene>
    <name evidence="3" type="ORF">HMPREF1317_0042</name>
</gene>
<sequence>MWVVPPAGILYGMASSDDQWSPYAGSVPTDPADPEDGGDARFPYGPGQDLAAPPFEPQPGYAAHAEPGRKRTERASSATGSPASALSSSEPVPFGPQPGYTARAEPGRKRTGQASPNGRRSAGTAQSGARARSAGIRARLRRVKAKAVAAATVALVLVVLYVLGRSAPTATPPREQGYTGWAQDSGHPAAAWARGVDVAWRIDAPGEGNTRPRGRVLRHGSTVIAVDSGEDLAARVTAIDASGAQPVTLWTTNPSDTDLMSDASPLVVGDELVMPGAVIDLTTGSASEAPWGRDDPLAYASGVLVTCTGKETCSGWTRTGAVWERQWRVITEQPDYRSLLWDRNVLRAGPEDDTWLLISNDPQGEASILRATTGEVRTISPAPAKGAYAVRTAYGASDGWVLVDVNAKEAVAFSADGERGGTFPVTEPVGSGSTTRTIPAGDGRPTVDEVKRFLTTGRAPWSDGTVWMDGKDCTTVNFAPSEDRKPVAATVPKEAKLANGSSGACALAFSHAVAGEGDSVLFVQQGVDSDRRKALVDMSAGGVVESKELSGMATPTWVYDDLIVGIDATGIVALTPKDA</sequence>
<evidence type="ECO:0000313" key="3">
    <source>
        <dbReference type="EMBL" id="EJF36313.1"/>
    </source>
</evidence>
<keyword evidence="2" id="KW-0812">Transmembrane</keyword>
<dbReference type="PATRIC" id="fig|1125717.3.peg.1832"/>
<feature type="transmembrane region" description="Helical" evidence="2">
    <location>
        <begin position="147"/>
        <end position="164"/>
    </location>
</feature>
<dbReference type="AlphaFoldDB" id="J1GTR5"/>
<keyword evidence="4" id="KW-1185">Reference proteome</keyword>
<feature type="compositionally biased region" description="Low complexity" evidence="1">
    <location>
        <begin position="118"/>
        <end position="133"/>
    </location>
</feature>
<evidence type="ECO:0000313" key="4">
    <source>
        <dbReference type="Proteomes" id="UP000004578"/>
    </source>
</evidence>
<dbReference type="OrthoDB" id="3252320at2"/>
<feature type="region of interest" description="Disordered" evidence="1">
    <location>
        <begin position="422"/>
        <end position="444"/>
    </location>
</feature>
<feature type="compositionally biased region" description="Polar residues" evidence="1">
    <location>
        <begin position="75"/>
        <end position="90"/>
    </location>
</feature>
<dbReference type="Proteomes" id="UP000004578">
    <property type="component" value="Unassembled WGS sequence"/>
</dbReference>
<evidence type="ECO:0000256" key="1">
    <source>
        <dbReference type="SAM" id="MobiDB-lite"/>
    </source>
</evidence>
<accession>J1GTR5</accession>
<comment type="caution">
    <text evidence="3">The sequence shown here is derived from an EMBL/GenBank/DDBJ whole genome shotgun (WGS) entry which is preliminary data.</text>
</comment>
<evidence type="ECO:0000256" key="2">
    <source>
        <dbReference type="SAM" id="Phobius"/>
    </source>
</evidence>